<dbReference type="GO" id="GO:0061630">
    <property type="term" value="F:ubiquitin protein ligase activity"/>
    <property type="evidence" value="ECO:0007669"/>
    <property type="project" value="TreeGrafter"/>
</dbReference>
<keyword evidence="2 4" id="KW-0863">Zinc-finger</keyword>
<dbReference type="GO" id="GO:0008270">
    <property type="term" value="F:zinc ion binding"/>
    <property type="evidence" value="ECO:0007669"/>
    <property type="project" value="UniProtKB-KW"/>
</dbReference>
<proteinExistence type="predicted"/>
<dbReference type="InterPro" id="IPR039512">
    <property type="entry name" value="RCHY1_zinc-ribbon"/>
</dbReference>
<dbReference type="Gene3D" id="3.30.40.10">
    <property type="entry name" value="Zinc/RING finger domain, C3HC4 (zinc finger)"/>
    <property type="match status" value="1"/>
</dbReference>
<name>A0A7S0ZKZ4_9RHOD</name>
<dbReference type="InterPro" id="IPR001841">
    <property type="entry name" value="Znf_RING"/>
</dbReference>
<evidence type="ECO:0000259" key="5">
    <source>
        <dbReference type="PROSITE" id="PS50089"/>
    </source>
</evidence>
<dbReference type="SUPFAM" id="SSF161245">
    <property type="entry name" value="Zinc hairpin stack"/>
    <property type="match status" value="1"/>
</dbReference>
<dbReference type="Pfam" id="PF14599">
    <property type="entry name" value="zinc_ribbon_6"/>
    <property type="match status" value="1"/>
</dbReference>
<evidence type="ECO:0000313" key="8">
    <source>
        <dbReference type="EMBL" id="CAD8825005.1"/>
    </source>
</evidence>
<protein>
    <submittedName>
        <fullName evidence="8">Uncharacterized protein</fullName>
    </submittedName>
</protein>
<dbReference type="PANTHER" id="PTHR21319">
    <property type="entry name" value="RING FINGER AND CHY ZINC FINGER DOMAIN-CONTAINING PROTEIN 1"/>
    <property type="match status" value="1"/>
</dbReference>
<dbReference type="SUPFAM" id="SSF57850">
    <property type="entry name" value="RING/U-box"/>
    <property type="match status" value="1"/>
</dbReference>
<dbReference type="PROSITE" id="PS50089">
    <property type="entry name" value="ZF_RING_2"/>
    <property type="match status" value="1"/>
</dbReference>
<dbReference type="InterPro" id="IPR037274">
    <property type="entry name" value="Znf_CHY_sf"/>
</dbReference>
<accession>A0A7S0ZKZ4</accession>
<dbReference type="GO" id="GO:0016567">
    <property type="term" value="P:protein ubiquitination"/>
    <property type="evidence" value="ECO:0007669"/>
    <property type="project" value="TreeGrafter"/>
</dbReference>
<sequence>MSVPMDVDTDHNVVCCDDGENSWVPCGGNSLQDSIRAINRDKSLSQEEKLVRIQAVYNQSWQDPPSSGSLVSDDAAFLEDRTPTYRDAARTEHGCQHYARKCKLEAACCKRLFCCRFCHDEASHHNIDRYATENVWCMLCDTLQPVGESCVNCKVKFASYFCATCKFYDNDANKSIYHCDKCGMCRIGKGVGVDNVHCDKCNACVSVDAIQRHHCLERSLEVDCPICSGYLFTSTLPVVFMRCGHTMHTHCFEEYTKTNYTCPLCCKSLANMSSFYARLDDILSKEILPPEYANRSSNILCNDCGVRSKAAFHFMYHKCGRCKGYNTKVLQTSVSD</sequence>
<dbReference type="InterPro" id="IPR008913">
    <property type="entry name" value="Znf_CHY"/>
</dbReference>
<evidence type="ECO:0000256" key="3">
    <source>
        <dbReference type="ARBA" id="ARBA00022833"/>
    </source>
</evidence>
<evidence type="ECO:0000256" key="2">
    <source>
        <dbReference type="ARBA" id="ARBA00022771"/>
    </source>
</evidence>
<gene>
    <name evidence="8" type="ORF">TOLI1172_LOCUS9404</name>
</gene>
<dbReference type="InterPro" id="IPR037275">
    <property type="entry name" value="Znf_CTCHY_sf"/>
</dbReference>
<feature type="domain" description="CTCHY-type" evidence="7">
    <location>
        <begin position="157"/>
        <end position="223"/>
    </location>
</feature>
<dbReference type="Pfam" id="PF05495">
    <property type="entry name" value="zf-CHY"/>
    <property type="match status" value="1"/>
</dbReference>
<dbReference type="AlphaFoldDB" id="A0A7S0ZKZ4"/>
<dbReference type="InterPro" id="IPR017921">
    <property type="entry name" value="Znf_CTCHY"/>
</dbReference>
<evidence type="ECO:0000256" key="4">
    <source>
        <dbReference type="PROSITE-ProRule" id="PRU00601"/>
    </source>
</evidence>
<dbReference type="PROSITE" id="PS51266">
    <property type="entry name" value="ZF_CHY"/>
    <property type="match status" value="1"/>
</dbReference>
<dbReference type="GO" id="GO:0006511">
    <property type="term" value="P:ubiquitin-dependent protein catabolic process"/>
    <property type="evidence" value="ECO:0007669"/>
    <property type="project" value="TreeGrafter"/>
</dbReference>
<dbReference type="Gene3D" id="2.20.28.10">
    <property type="match status" value="1"/>
</dbReference>
<dbReference type="PANTHER" id="PTHR21319:SF0">
    <property type="entry name" value="AND RING FINGER DOMAIN PROTEIN, PUTATIVE (AFU_ORTHOLOGUE AFUA_1G08900)-RELATED"/>
    <property type="match status" value="1"/>
</dbReference>
<evidence type="ECO:0000259" key="7">
    <source>
        <dbReference type="PROSITE" id="PS51270"/>
    </source>
</evidence>
<organism evidence="8">
    <name type="scientific">Timspurckia oligopyrenoides</name>
    <dbReference type="NCBI Taxonomy" id="708627"/>
    <lineage>
        <taxon>Eukaryota</taxon>
        <taxon>Rhodophyta</taxon>
        <taxon>Bangiophyceae</taxon>
        <taxon>Porphyridiales</taxon>
        <taxon>Porphyridiaceae</taxon>
        <taxon>Timspurckia</taxon>
    </lineage>
</organism>
<dbReference type="InterPro" id="IPR013083">
    <property type="entry name" value="Znf_RING/FYVE/PHD"/>
</dbReference>
<dbReference type="SUPFAM" id="SSF161219">
    <property type="entry name" value="CHY zinc finger-like"/>
    <property type="match status" value="1"/>
</dbReference>
<dbReference type="GO" id="GO:0005634">
    <property type="term" value="C:nucleus"/>
    <property type="evidence" value="ECO:0007669"/>
    <property type="project" value="TreeGrafter"/>
</dbReference>
<dbReference type="CDD" id="cd16464">
    <property type="entry name" value="RING-H2_Pirh2-like"/>
    <property type="match status" value="1"/>
</dbReference>
<evidence type="ECO:0000256" key="1">
    <source>
        <dbReference type="ARBA" id="ARBA00022723"/>
    </source>
</evidence>
<dbReference type="PROSITE" id="PS51270">
    <property type="entry name" value="ZF_CTCHY"/>
    <property type="match status" value="1"/>
</dbReference>
<reference evidence="8" key="1">
    <citation type="submission" date="2021-01" db="EMBL/GenBank/DDBJ databases">
        <authorList>
            <person name="Corre E."/>
            <person name="Pelletier E."/>
            <person name="Niang G."/>
            <person name="Scheremetjew M."/>
            <person name="Finn R."/>
            <person name="Kale V."/>
            <person name="Holt S."/>
            <person name="Cochrane G."/>
            <person name="Meng A."/>
            <person name="Brown T."/>
            <person name="Cohen L."/>
        </authorList>
    </citation>
    <scope>NUCLEOTIDE SEQUENCE</scope>
    <source>
        <strain evidence="8">CCMP3278</strain>
    </source>
</reference>
<dbReference type="EMBL" id="HBFP01013015">
    <property type="protein sequence ID" value="CAD8825005.1"/>
    <property type="molecule type" value="Transcribed_RNA"/>
</dbReference>
<feature type="domain" description="CHY-type" evidence="6">
    <location>
        <begin position="88"/>
        <end position="155"/>
    </location>
</feature>
<feature type="domain" description="RING-type" evidence="5">
    <location>
        <begin position="224"/>
        <end position="265"/>
    </location>
</feature>
<dbReference type="Pfam" id="PF13639">
    <property type="entry name" value="zf-RING_2"/>
    <property type="match status" value="1"/>
</dbReference>
<keyword evidence="3" id="KW-0862">Zinc</keyword>
<evidence type="ECO:0000259" key="6">
    <source>
        <dbReference type="PROSITE" id="PS51266"/>
    </source>
</evidence>
<keyword evidence="1" id="KW-0479">Metal-binding</keyword>
<dbReference type="SMART" id="SM00184">
    <property type="entry name" value="RING"/>
    <property type="match status" value="1"/>
</dbReference>